<dbReference type="EMBL" id="JJML01000016">
    <property type="protein sequence ID" value="KGF73017.1"/>
    <property type="molecule type" value="Genomic_DNA"/>
</dbReference>
<keyword evidence="2 4" id="KW-0813">Transport</keyword>
<accession>A0A098TMD2</accession>
<dbReference type="PANTHER" id="PTHR42996">
    <property type="entry name" value="PHOSPHATE-BINDING PROTEIN PSTS"/>
    <property type="match status" value="1"/>
</dbReference>
<evidence type="ECO:0000256" key="3">
    <source>
        <dbReference type="ARBA" id="ARBA00022592"/>
    </source>
</evidence>
<dbReference type="PROSITE" id="PS51257">
    <property type="entry name" value="PROKAR_LIPOPROTEIN"/>
    <property type="match status" value="1"/>
</dbReference>
<dbReference type="PIRSF" id="PIRSF002756">
    <property type="entry name" value="PstS"/>
    <property type="match status" value="1"/>
</dbReference>
<dbReference type="GO" id="GO:0043190">
    <property type="term" value="C:ATP-binding cassette (ABC) transporter complex"/>
    <property type="evidence" value="ECO:0007669"/>
    <property type="project" value="InterPro"/>
</dbReference>
<feature type="chain" id="PRO_5001941103" description="Phosphate-binding protein" evidence="5">
    <location>
        <begin position="30"/>
        <end position="361"/>
    </location>
</feature>
<evidence type="ECO:0000313" key="7">
    <source>
        <dbReference type="EMBL" id="KGF73017.1"/>
    </source>
</evidence>
<evidence type="ECO:0000313" key="8">
    <source>
        <dbReference type="Proteomes" id="UP000030170"/>
    </source>
</evidence>
<dbReference type="CDD" id="cd13565">
    <property type="entry name" value="PBP2_PstS"/>
    <property type="match status" value="1"/>
</dbReference>
<dbReference type="RefSeq" id="WP_036532240.1">
    <property type="nucleotide sequence ID" value="NZ_JJML01000016.1"/>
</dbReference>
<dbReference type="NCBIfam" id="TIGR00975">
    <property type="entry name" value="3a0107s03"/>
    <property type="match status" value="1"/>
</dbReference>
<dbReference type="Gene3D" id="3.40.190.10">
    <property type="entry name" value="Periplasmic binding protein-like II"/>
    <property type="match status" value="2"/>
</dbReference>
<evidence type="ECO:0000256" key="4">
    <source>
        <dbReference type="PIRNR" id="PIRNR002756"/>
    </source>
</evidence>
<evidence type="ECO:0000256" key="2">
    <source>
        <dbReference type="ARBA" id="ARBA00022448"/>
    </source>
</evidence>
<dbReference type="GO" id="GO:0042301">
    <property type="term" value="F:phosphate ion binding"/>
    <property type="evidence" value="ECO:0007669"/>
    <property type="project" value="InterPro"/>
</dbReference>
<keyword evidence="5" id="KW-0732">Signal</keyword>
<organism evidence="7 8">
    <name type="scientific">Neosynechococcus sphagnicola sy1</name>
    <dbReference type="NCBI Taxonomy" id="1497020"/>
    <lineage>
        <taxon>Bacteria</taxon>
        <taxon>Bacillati</taxon>
        <taxon>Cyanobacteriota</taxon>
        <taxon>Cyanophyceae</taxon>
        <taxon>Neosynechococcales</taxon>
        <taxon>Neosynechococcaceae</taxon>
        <taxon>Neosynechococcus</taxon>
    </lineage>
</organism>
<dbReference type="InterPro" id="IPR005673">
    <property type="entry name" value="ABC_phos-bd_PstS"/>
</dbReference>
<gene>
    <name evidence="7" type="ORF">DO97_02960</name>
</gene>
<dbReference type="GO" id="GO:0035435">
    <property type="term" value="P:phosphate ion transmembrane transport"/>
    <property type="evidence" value="ECO:0007669"/>
    <property type="project" value="InterPro"/>
</dbReference>
<comment type="similarity">
    <text evidence="1 4">Belongs to the PstS family.</text>
</comment>
<evidence type="ECO:0000256" key="5">
    <source>
        <dbReference type="SAM" id="SignalP"/>
    </source>
</evidence>
<dbReference type="STRING" id="1497020.DO97_02960"/>
<evidence type="ECO:0000256" key="1">
    <source>
        <dbReference type="ARBA" id="ARBA00008725"/>
    </source>
</evidence>
<feature type="signal peptide" evidence="5">
    <location>
        <begin position="1"/>
        <end position="29"/>
    </location>
</feature>
<dbReference type="Pfam" id="PF12849">
    <property type="entry name" value="PBP_like_2"/>
    <property type="match status" value="1"/>
</dbReference>
<evidence type="ECO:0000259" key="6">
    <source>
        <dbReference type="Pfam" id="PF12849"/>
    </source>
</evidence>
<dbReference type="InterPro" id="IPR024370">
    <property type="entry name" value="PBP_domain"/>
</dbReference>
<keyword evidence="8" id="KW-1185">Reference proteome</keyword>
<dbReference type="OrthoDB" id="9790048at2"/>
<proteinExistence type="inferred from homology"/>
<keyword evidence="3 4" id="KW-0592">Phosphate transport</keyword>
<sequence length="361" mass="37980">MQLFSRIPSAAGQALFLPFLALTVGLASCQSNPPQSNTGTGTASPGATVSLSGAGATFPAPLYQRWFADYNKLHPNVQVSYQSVGSGAGVQQFVGGTVDFGASDVGMKPDEVAKVSRGALLLPMTAGGIVAAYNLPDVKDLKLSRENLTAIFQGKITKWNDPKLAKDNAGVTLPDLPIAVIYRSDGSGTTATFTKHLSAISPDWKNGPGNGKSIQWPVGTGAKGNEGVTAQIQQTPGAIGYIEYGYAKENNVTFASLENKAGKFVTYTPESAAAALAKIQLPESLMAFDPDPEGEGSYPIVTYTWVLAYKTYDNPEKAKSLKEVLKWSLTDGQKLSPDLGYVPLPAEVVTKVTAAVDTISP</sequence>
<protein>
    <recommendedName>
        <fullName evidence="4">Phosphate-binding protein</fullName>
    </recommendedName>
</protein>
<feature type="domain" description="PBP" evidence="6">
    <location>
        <begin position="43"/>
        <end position="331"/>
    </location>
</feature>
<reference evidence="7 8" key="1">
    <citation type="journal article" date="2014" name="Mol. Ecol.">
        <title>Evolution of Synechococcus.</title>
        <authorList>
            <person name="Dvorak P."/>
            <person name="Casamatta D."/>
            <person name="Hasler P."/>
            <person name="Poulickova A."/>
            <person name="Ondrej V."/>
            <person name="Sanges R."/>
        </authorList>
    </citation>
    <scope>NUCLEOTIDE SEQUENCE [LARGE SCALE GENOMIC DNA]</scope>
    <source>
        <strain evidence="7 8">CAUP A 1101</strain>
    </source>
</reference>
<dbReference type="Proteomes" id="UP000030170">
    <property type="component" value="Unassembled WGS sequence"/>
</dbReference>
<dbReference type="SUPFAM" id="SSF53850">
    <property type="entry name" value="Periplasmic binding protein-like II"/>
    <property type="match status" value="1"/>
</dbReference>
<dbReference type="InterPro" id="IPR050962">
    <property type="entry name" value="Phosphate-bind_PstS"/>
</dbReference>
<dbReference type="AlphaFoldDB" id="A0A098TMD2"/>
<dbReference type="PANTHER" id="PTHR42996:SF1">
    <property type="entry name" value="PHOSPHATE-BINDING PROTEIN PSTS"/>
    <property type="match status" value="1"/>
</dbReference>
<name>A0A098TMD2_9CYAN</name>
<comment type="caution">
    <text evidence="7">The sequence shown here is derived from an EMBL/GenBank/DDBJ whole genome shotgun (WGS) entry which is preliminary data.</text>
</comment>